<dbReference type="HOGENOM" id="CLU_953221_0_0_1"/>
<keyword evidence="2" id="KW-1185">Reference proteome</keyword>
<dbReference type="GeneID" id="63683457"/>
<dbReference type="OrthoDB" id="3410224at2759"/>
<protein>
    <submittedName>
        <fullName evidence="1">Uncharacterized protein</fullName>
    </submittedName>
</protein>
<evidence type="ECO:0000313" key="1">
    <source>
        <dbReference type="EMBL" id="EJU02126.1"/>
    </source>
</evidence>
<accession>M5FW72</accession>
<reference evidence="1 2" key="1">
    <citation type="journal article" date="2012" name="Science">
        <title>The Paleozoic origin of enzymatic lignin decomposition reconstructed from 31 fungal genomes.</title>
        <authorList>
            <person name="Floudas D."/>
            <person name="Binder M."/>
            <person name="Riley R."/>
            <person name="Barry K."/>
            <person name="Blanchette R.A."/>
            <person name="Henrissat B."/>
            <person name="Martinez A.T."/>
            <person name="Otillar R."/>
            <person name="Spatafora J.W."/>
            <person name="Yadav J.S."/>
            <person name="Aerts A."/>
            <person name="Benoit I."/>
            <person name="Boyd A."/>
            <person name="Carlson A."/>
            <person name="Copeland A."/>
            <person name="Coutinho P.M."/>
            <person name="de Vries R.P."/>
            <person name="Ferreira P."/>
            <person name="Findley K."/>
            <person name="Foster B."/>
            <person name="Gaskell J."/>
            <person name="Glotzer D."/>
            <person name="Gorecki P."/>
            <person name="Heitman J."/>
            <person name="Hesse C."/>
            <person name="Hori C."/>
            <person name="Igarashi K."/>
            <person name="Jurgens J.A."/>
            <person name="Kallen N."/>
            <person name="Kersten P."/>
            <person name="Kohler A."/>
            <person name="Kuees U."/>
            <person name="Kumar T.K.A."/>
            <person name="Kuo A."/>
            <person name="LaButti K."/>
            <person name="Larrondo L.F."/>
            <person name="Lindquist E."/>
            <person name="Ling A."/>
            <person name="Lombard V."/>
            <person name="Lucas S."/>
            <person name="Lundell T."/>
            <person name="Martin R."/>
            <person name="McLaughlin D.J."/>
            <person name="Morgenstern I."/>
            <person name="Morin E."/>
            <person name="Murat C."/>
            <person name="Nagy L.G."/>
            <person name="Nolan M."/>
            <person name="Ohm R.A."/>
            <person name="Patyshakuliyeva A."/>
            <person name="Rokas A."/>
            <person name="Ruiz-Duenas F.J."/>
            <person name="Sabat G."/>
            <person name="Salamov A."/>
            <person name="Samejima M."/>
            <person name="Schmutz J."/>
            <person name="Slot J.C."/>
            <person name="St John F."/>
            <person name="Stenlid J."/>
            <person name="Sun H."/>
            <person name="Sun S."/>
            <person name="Syed K."/>
            <person name="Tsang A."/>
            <person name="Wiebenga A."/>
            <person name="Young D."/>
            <person name="Pisabarro A."/>
            <person name="Eastwood D.C."/>
            <person name="Martin F."/>
            <person name="Cullen D."/>
            <person name="Grigoriev I.V."/>
            <person name="Hibbett D.S."/>
        </authorList>
    </citation>
    <scope>NUCLEOTIDE SEQUENCE [LARGE SCALE GENOMIC DNA]</scope>
    <source>
        <strain evidence="1 2">DJM-731 SS1</strain>
    </source>
</reference>
<sequence>MMNEEDDQQKSLSNEVWRMGADYRRSCEMFGHLSALLIYRYAAKAQKSAIQLLELSNADAELVPVLHSVAFEIAWTPLKQLDDLIDTLVDGGNNAYCAIHREVMRGFDKTLDDDYAYISFLLPSIHVCIKIPCSCGEGMLYGPECLLPMIGDAQDDRVVSEEPTGSIRPRFLYSRCHPRPELPFSGMLLHPLIISLYALIFDPKDAIEVFSNIDIETLFTQLAYIATLLVAAVKGERPAGERGETSSFPYSQFYLSLSLEYHTGSLEECAQFITYFGVEVGVRMRLMQEVDP</sequence>
<dbReference type="RefSeq" id="XP_040629023.1">
    <property type="nucleotide sequence ID" value="XM_040768395.1"/>
</dbReference>
<proteinExistence type="predicted"/>
<organism evidence="1 2">
    <name type="scientific">Dacryopinax primogenitus (strain DJM 731)</name>
    <name type="common">Brown rot fungus</name>
    <dbReference type="NCBI Taxonomy" id="1858805"/>
    <lineage>
        <taxon>Eukaryota</taxon>
        <taxon>Fungi</taxon>
        <taxon>Dikarya</taxon>
        <taxon>Basidiomycota</taxon>
        <taxon>Agaricomycotina</taxon>
        <taxon>Dacrymycetes</taxon>
        <taxon>Dacrymycetales</taxon>
        <taxon>Dacrymycetaceae</taxon>
        <taxon>Dacryopinax</taxon>
    </lineage>
</organism>
<gene>
    <name evidence="1" type="ORF">DACRYDRAFT_107067</name>
</gene>
<name>M5FW72_DACPD</name>
<dbReference type="Proteomes" id="UP000030653">
    <property type="component" value="Unassembled WGS sequence"/>
</dbReference>
<dbReference type="AlphaFoldDB" id="M5FW72"/>
<dbReference type="EMBL" id="JH795862">
    <property type="protein sequence ID" value="EJU02126.1"/>
    <property type="molecule type" value="Genomic_DNA"/>
</dbReference>
<evidence type="ECO:0000313" key="2">
    <source>
        <dbReference type="Proteomes" id="UP000030653"/>
    </source>
</evidence>